<accession>A0A846MXZ0</accession>
<dbReference type="Proteomes" id="UP000570514">
    <property type="component" value="Unassembled WGS sequence"/>
</dbReference>
<gene>
    <name evidence="2" type="ORF">FHS83_001792</name>
</gene>
<dbReference type="EMBL" id="JAASRM010000001">
    <property type="protein sequence ID" value="NIK88474.1"/>
    <property type="molecule type" value="Genomic_DNA"/>
</dbReference>
<evidence type="ECO:0000313" key="3">
    <source>
        <dbReference type="Proteomes" id="UP000570514"/>
    </source>
</evidence>
<organism evidence="2 3">
    <name type="scientific">Rhizomicrobium palustre</name>
    <dbReference type="NCBI Taxonomy" id="189966"/>
    <lineage>
        <taxon>Bacteria</taxon>
        <taxon>Pseudomonadati</taxon>
        <taxon>Pseudomonadota</taxon>
        <taxon>Alphaproteobacteria</taxon>
        <taxon>Micropepsales</taxon>
        <taxon>Micropepsaceae</taxon>
        <taxon>Rhizomicrobium</taxon>
    </lineage>
</organism>
<dbReference type="AlphaFoldDB" id="A0A846MXZ0"/>
<feature type="transmembrane region" description="Helical" evidence="1">
    <location>
        <begin position="367"/>
        <end position="387"/>
    </location>
</feature>
<protein>
    <recommendedName>
        <fullName evidence="4">Polysaccharide biosynthesis protein</fullName>
    </recommendedName>
</protein>
<feature type="transmembrane region" description="Helical" evidence="1">
    <location>
        <begin position="52"/>
        <end position="75"/>
    </location>
</feature>
<keyword evidence="1" id="KW-0472">Membrane</keyword>
<comment type="caution">
    <text evidence="2">The sequence shown here is derived from an EMBL/GenBank/DDBJ whole genome shotgun (WGS) entry which is preliminary data.</text>
</comment>
<feature type="transmembrane region" description="Helical" evidence="1">
    <location>
        <begin position="252"/>
        <end position="272"/>
    </location>
</feature>
<name>A0A846MXZ0_9PROT</name>
<reference evidence="2 3" key="1">
    <citation type="submission" date="2020-03" db="EMBL/GenBank/DDBJ databases">
        <title>Genomic Encyclopedia of Type Strains, Phase IV (KMG-IV): sequencing the most valuable type-strain genomes for metagenomic binning, comparative biology and taxonomic classification.</title>
        <authorList>
            <person name="Goeker M."/>
        </authorList>
    </citation>
    <scope>NUCLEOTIDE SEQUENCE [LARGE SCALE GENOMIC DNA]</scope>
    <source>
        <strain evidence="2 3">DSM 19867</strain>
    </source>
</reference>
<keyword evidence="1" id="KW-1133">Transmembrane helix</keyword>
<keyword evidence="1" id="KW-0812">Transmembrane</keyword>
<keyword evidence="3" id="KW-1185">Reference proteome</keyword>
<evidence type="ECO:0000256" key="1">
    <source>
        <dbReference type="SAM" id="Phobius"/>
    </source>
</evidence>
<feature type="transmembrane region" description="Helical" evidence="1">
    <location>
        <begin position="96"/>
        <end position="115"/>
    </location>
</feature>
<feature type="transmembrane region" description="Helical" evidence="1">
    <location>
        <begin position="393"/>
        <end position="412"/>
    </location>
</feature>
<feature type="transmembrane region" description="Helical" evidence="1">
    <location>
        <begin position="302"/>
        <end position="323"/>
    </location>
</feature>
<evidence type="ECO:0000313" key="2">
    <source>
        <dbReference type="EMBL" id="NIK88474.1"/>
    </source>
</evidence>
<sequence>MSSLGLADGSSAVLKSAYRYAVSAAGPVAISGAHFLASLCFLRLLAPADFGHFSFLLIVVPFCLSLTGAALGAPASMTRGRDAVTARAELLTLQKASLIVSLLAGIGVTAMMALTGAHFETALLFGLYGAGTTLRCFARSHANVLARIERAAGSDLAYSLVLVMGLGLLAATGRFSLDTAAMMMVAATAVSLLPFGQDYAASLAASRNAPLKTYLPMWQAVTRWSLLGVALTEVAVNCHAYLVTFLSGPGAFGLLALGALFMRPASLVLGALPDIDQPLMTKKLAAGDVKGAFRVVNEFRTAAGAVLAGTVVLAVVLVVFFPTLLLKHYAVNDVWVVLAFWTAITALRALRTPEAVFVMATGGYSKLAWISAVSGAVALAATLALLLSAGPLYALGGIALGEVVMLAMLLPLNKPWRARRG</sequence>
<dbReference type="RefSeq" id="WP_167082648.1">
    <property type="nucleotide sequence ID" value="NZ_BAAADC010000001.1"/>
</dbReference>
<evidence type="ECO:0008006" key="4">
    <source>
        <dbReference type="Google" id="ProtNLM"/>
    </source>
</evidence>
<feature type="transmembrane region" description="Helical" evidence="1">
    <location>
        <begin position="329"/>
        <end position="347"/>
    </location>
</feature>
<feature type="transmembrane region" description="Helical" evidence="1">
    <location>
        <begin position="20"/>
        <end position="46"/>
    </location>
</feature>
<feature type="transmembrane region" description="Helical" evidence="1">
    <location>
        <begin position="226"/>
        <end position="246"/>
    </location>
</feature>
<feature type="transmembrane region" description="Helical" evidence="1">
    <location>
        <begin position="158"/>
        <end position="177"/>
    </location>
</feature>
<proteinExistence type="predicted"/>